<sequence length="142" mass="16582">MKTKFSSIVSLRKKDMQACERSILQNENKIASKQTQIGAFQEEFLQLQMPQNGTFYAFRAYEESKNMLLSHIAFAKQELEGLLANKALLQEQYKKCHIEYEKVKFLEKKAQDEMIKRLKRQEALEIDEVALMLYNNAGGRII</sequence>
<keyword evidence="2" id="KW-1185">Reference proteome</keyword>
<dbReference type="Proteomes" id="UP000029733">
    <property type="component" value="Unassembled WGS sequence"/>
</dbReference>
<dbReference type="STRING" id="1677920.LS71_01930"/>
<dbReference type="EMBL" id="JRPR02000002">
    <property type="protein sequence ID" value="TLD96776.1"/>
    <property type="molecule type" value="Genomic_DNA"/>
</dbReference>
<dbReference type="GO" id="GO:0071973">
    <property type="term" value="P:bacterial-type flagellum-dependent cell motility"/>
    <property type="evidence" value="ECO:0007669"/>
    <property type="project" value="InterPro"/>
</dbReference>
<reference evidence="1 2" key="1">
    <citation type="journal article" date="2014" name="Genome Announc.">
        <title>Draft genome sequences of eight enterohepatic helicobacter species isolated from both laboratory and wild rodents.</title>
        <authorList>
            <person name="Sheh A."/>
            <person name="Shen Z."/>
            <person name="Fox J.G."/>
        </authorList>
    </citation>
    <scope>NUCLEOTIDE SEQUENCE [LARGE SCALE GENOMIC DNA]</scope>
    <source>
        <strain evidence="1 2">MIT 09-6949</strain>
    </source>
</reference>
<dbReference type="Pfam" id="PF02050">
    <property type="entry name" value="FliJ"/>
    <property type="match status" value="1"/>
</dbReference>
<name>A0A4U8TA86_9HELI</name>
<dbReference type="GO" id="GO:0009288">
    <property type="term" value="C:bacterial-type flagellum"/>
    <property type="evidence" value="ECO:0007669"/>
    <property type="project" value="InterPro"/>
</dbReference>
<comment type="caution">
    <text evidence="1">The sequence shown here is derived from an EMBL/GenBank/DDBJ whole genome shotgun (WGS) entry which is preliminary data.</text>
</comment>
<evidence type="ECO:0000313" key="1">
    <source>
        <dbReference type="EMBL" id="TLD96776.1"/>
    </source>
</evidence>
<proteinExistence type="predicted"/>
<organism evidence="1 2">
    <name type="scientific">Helicobacter jaachi</name>
    <dbReference type="NCBI Taxonomy" id="1677920"/>
    <lineage>
        <taxon>Bacteria</taxon>
        <taxon>Pseudomonadati</taxon>
        <taxon>Campylobacterota</taxon>
        <taxon>Epsilonproteobacteria</taxon>
        <taxon>Campylobacterales</taxon>
        <taxon>Helicobacteraceae</taxon>
        <taxon>Helicobacter</taxon>
    </lineage>
</organism>
<accession>A0A4U8TA86</accession>
<gene>
    <name evidence="1" type="ORF">LS71_004010</name>
</gene>
<dbReference type="InterPro" id="IPR012823">
    <property type="entry name" value="Flagell_FliJ"/>
</dbReference>
<dbReference type="OrthoDB" id="5328666at2"/>
<dbReference type="RefSeq" id="WP_034352896.1">
    <property type="nucleotide sequence ID" value="NZ_JRPR02000002.1"/>
</dbReference>
<evidence type="ECO:0000313" key="2">
    <source>
        <dbReference type="Proteomes" id="UP000029733"/>
    </source>
</evidence>
<dbReference type="AlphaFoldDB" id="A0A4U8TA86"/>
<protein>
    <submittedName>
        <fullName evidence="1">Uncharacterized protein</fullName>
    </submittedName>
</protein>